<dbReference type="OrthoDB" id="10270165at2759"/>
<dbReference type="AlphaFoldDB" id="A0A2P5CQX1"/>
<accession>A0A2P5CQX1</accession>
<name>A0A2P5CQX1_PARAD</name>
<dbReference type="Proteomes" id="UP000237105">
    <property type="component" value="Unassembled WGS sequence"/>
</dbReference>
<keyword evidence="2" id="KW-1185">Reference proteome</keyword>
<evidence type="ECO:0000313" key="2">
    <source>
        <dbReference type="Proteomes" id="UP000237105"/>
    </source>
</evidence>
<proteinExistence type="predicted"/>
<sequence length="77" mass="9269">MTVSSLFWFFLRTRRRETNAEDEFLCMRTRDGCTTSLEDWFNCISSLRRSCSLEMVLKWRFRDVLFVEFSSAPPVEK</sequence>
<comment type="caution">
    <text evidence="1">The sequence shown here is derived from an EMBL/GenBank/DDBJ whole genome shotgun (WGS) entry which is preliminary data.</text>
</comment>
<organism evidence="1 2">
    <name type="scientific">Parasponia andersonii</name>
    <name type="common">Sponia andersonii</name>
    <dbReference type="NCBI Taxonomy" id="3476"/>
    <lineage>
        <taxon>Eukaryota</taxon>
        <taxon>Viridiplantae</taxon>
        <taxon>Streptophyta</taxon>
        <taxon>Embryophyta</taxon>
        <taxon>Tracheophyta</taxon>
        <taxon>Spermatophyta</taxon>
        <taxon>Magnoliopsida</taxon>
        <taxon>eudicotyledons</taxon>
        <taxon>Gunneridae</taxon>
        <taxon>Pentapetalae</taxon>
        <taxon>rosids</taxon>
        <taxon>fabids</taxon>
        <taxon>Rosales</taxon>
        <taxon>Cannabaceae</taxon>
        <taxon>Parasponia</taxon>
    </lineage>
</organism>
<dbReference type="EMBL" id="JXTB01000104">
    <property type="protein sequence ID" value="PON63431.1"/>
    <property type="molecule type" value="Genomic_DNA"/>
</dbReference>
<gene>
    <name evidence="1" type="ORF">PanWU01x14_130950</name>
</gene>
<reference evidence="2" key="1">
    <citation type="submission" date="2016-06" db="EMBL/GenBank/DDBJ databases">
        <title>Parallel loss of symbiosis genes in relatives of nitrogen-fixing non-legume Parasponia.</title>
        <authorList>
            <person name="Van Velzen R."/>
            <person name="Holmer R."/>
            <person name="Bu F."/>
            <person name="Rutten L."/>
            <person name="Van Zeijl A."/>
            <person name="Liu W."/>
            <person name="Santuari L."/>
            <person name="Cao Q."/>
            <person name="Sharma T."/>
            <person name="Shen D."/>
            <person name="Roswanjaya Y."/>
            <person name="Wardhani T."/>
            <person name="Kalhor M.S."/>
            <person name="Jansen J."/>
            <person name="Van den Hoogen J."/>
            <person name="Gungor B."/>
            <person name="Hartog M."/>
            <person name="Hontelez J."/>
            <person name="Verver J."/>
            <person name="Yang W.-C."/>
            <person name="Schijlen E."/>
            <person name="Repin R."/>
            <person name="Schilthuizen M."/>
            <person name="Schranz E."/>
            <person name="Heidstra R."/>
            <person name="Miyata K."/>
            <person name="Fedorova E."/>
            <person name="Kohlen W."/>
            <person name="Bisseling T."/>
            <person name="Smit S."/>
            <person name="Geurts R."/>
        </authorList>
    </citation>
    <scope>NUCLEOTIDE SEQUENCE [LARGE SCALE GENOMIC DNA]</scope>
    <source>
        <strain evidence="2">cv. WU1-14</strain>
    </source>
</reference>
<protein>
    <submittedName>
        <fullName evidence="1">Uncharacterized protein</fullName>
    </submittedName>
</protein>
<evidence type="ECO:0000313" key="1">
    <source>
        <dbReference type="EMBL" id="PON63431.1"/>
    </source>
</evidence>